<dbReference type="PANTHER" id="PTHR43433">
    <property type="entry name" value="HYDROLASE, ALPHA/BETA FOLD FAMILY PROTEIN"/>
    <property type="match status" value="1"/>
</dbReference>
<comment type="caution">
    <text evidence="4">The sequence shown here is derived from an EMBL/GenBank/DDBJ whole genome shotgun (WGS) entry which is preliminary data.</text>
</comment>
<feature type="region of interest" description="Disordered" evidence="2">
    <location>
        <begin position="1"/>
        <end position="46"/>
    </location>
</feature>
<feature type="domain" description="K Homology" evidence="3">
    <location>
        <begin position="518"/>
        <end position="587"/>
    </location>
</feature>
<feature type="region of interest" description="Disordered" evidence="2">
    <location>
        <begin position="229"/>
        <end position="304"/>
    </location>
</feature>
<feature type="domain" description="K Homology" evidence="3">
    <location>
        <begin position="154"/>
        <end position="230"/>
    </location>
</feature>
<evidence type="ECO:0000259" key="3">
    <source>
        <dbReference type="SMART" id="SM00322"/>
    </source>
</evidence>
<evidence type="ECO:0000256" key="1">
    <source>
        <dbReference type="PROSITE-ProRule" id="PRU00117"/>
    </source>
</evidence>
<feature type="region of interest" description="Disordered" evidence="2">
    <location>
        <begin position="480"/>
        <end position="510"/>
    </location>
</feature>
<evidence type="ECO:0000313" key="4">
    <source>
        <dbReference type="EMBL" id="KAK4480516.1"/>
    </source>
</evidence>
<dbReference type="Pfam" id="PF00013">
    <property type="entry name" value="KH_1"/>
    <property type="match status" value="3"/>
</dbReference>
<dbReference type="InterPro" id="IPR036612">
    <property type="entry name" value="KH_dom_type_1_sf"/>
</dbReference>
<feature type="compositionally biased region" description="Low complexity" evidence="2">
    <location>
        <begin position="270"/>
        <end position="291"/>
    </location>
</feature>
<dbReference type="Gene3D" id="3.40.50.1820">
    <property type="entry name" value="alpha/beta hydrolase"/>
    <property type="match status" value="1"/>
</dbReference>
<dbReference type="InterPro" id="IPR000073">
    <property type="entry name" value="AB_hydrolase_1"/>
</dbReference>
<feature type="domain" description="K Homology" evidence="3">
    <location>
        <begin position="310"/>
        <end position="383"/>
    </location>
</feature>
<accession>A0ABR0CVL0</accession>
<dbReference type="InterPro" id="IPR004088">
    <property type="entry name" value="KH_dom_type_1"/>
</dbReference>
<dbReference type="InterPro" id="IPR050471">
    <property type="entry name" value="AB_hydrolase"/>
</dbReference>
<dbReference type="SMART" id="SM00322">
    <property type="entry name" value="KH"/>
    <property type="match status" value="4"/>
</dbReference>
<dbReference type="PANTHER" id="PTHR43433:SF5">
    <property type="entry name" value="AB HYDROLASE-1 DOMAIN-CONTAINING PROTEIN"/>
    <property type="match status" value="1"/>
</dbReference>
<dbReference type="Gene3D" id="3.30.1370.10">
    <property type="entry name" value="K Homology domain, type 1"/>
    <property type="match status" value="3"/>
</dbReference>
<dbReference type="InterPro" id="IPR004087">
    <property type="entry name" value="KH_dom"/>
</dbReference>
<evidence type="ECO:0000313" key="5">
    <source>
        <dbReference type="Proteomes" id="UP001291926"/>
    </source>
</evidence>
<feature type="compositionally biased region" description="Polar residues" evidence="2">
    <location>
        <begin position="491"/>
        <end position="510"/>
    </location>
</feature>
<dbReference type="SUPFAM" id="SSF54791">
    <property type="entry name" value="Eukaryotic type KH-domain (KH-domain type I)"/>
    <property type="match status" value="3"/>
</dbReference>
<dbReference type="Proteomes" id="UP001291926">
    <property type="component" value="Unassembled WGS sequence"/>
</dbReference>
<evidence type="ECO:0000256" key="2">
    <source>
        <dbReference type="SAM" id="MobiDB-lite"/>
    </source>
</evidence>
<gene>
    <name evidence="4" type="ORF">RD792_013592</name>
</gene>
<dbReference type="Gene3D" id="3.30.310.210">
    <property type="match status" value="1"/>
</dbReference>
<keyword evidence="5" id="KW-1185">Reference proteome</keyword>
<feature type="domain" description="K Homology" evidence="3">
    <location>
        <begin position="53"/>
        <end position="134"/>
    </location>
</feature>
<proteinExistence type="predicted"/>
<dbReference type="SUPFAM" id="SSF53474">
    <property type="entry name" value="alpha/beta-Hydrolases"/>
    <property type="match status" value="1"/>
</dbReference>
<keyword evidence="1" id="KW-0694">RNA-binding</keyword>
<dbReference type="Pfam" id="PF00561">
    <property type="entry name" value="Abhydrolase_1"/>
    <property type="match status" value="1"/>
</dbReference>
<protein>
    <recommendedName>
        <fullName evidence="3">K Homology domain-containing protein</fullName>
    </recommendedName>
</protein>
<dbReference type="InterPro" id="IPR029058">
    <property type="entry name" value="AB_hydrolase_fold"/>
</dbReference>
<name>A0ABR0CVL0_9LAMI</name>
<feature type="compositionally biased region" description="Basic and acidic residues" evidence="2">
    <location>
        <begin position="1"/>
        <end position="21"/>
    </location>
</feature>
<reference evidence="4 5" key="1">
    <citation type="journal article" date="2023" name="bioRxiv">
        <title>Genome report: Whole genome sequence and annotation of Penstemon davidsonii.</title>
        <authorList>
            <person name="Ostevik K.L."/>
            <person name="Alabady M."/>
            <person name="Zhang M."/>
            <person name="Rausher M.D."/>
        </authorList>
    </citation>
    <scope>NUCLEOTIDE SEQUENCE [LARGE SCALE GENOMIC DNA]</scope>
    <source>
        <strain evidence="4">DNT005</strain>
        <tissue evidence="4">Whole leaf</tissue>
    </source>
</reference>
<dbReference type="CDD" id="cd22460">
    <property type="entry name" value="KH-I_PEPPER_rpt2_like"/>
    <property type="match status" value="1"/>
</dbReference>
<organism evidence="4 5">
    <name type="scientific">Penstemon davidsonii</name>
    <dbReference type="NCBI Taxonomy" id="160366"/>
    <lineage>
        <taxon>Eukaryota</taxon>
        <taxon>Viridiplantae</taxon>
        <taxon>Streptophyta</taxon>
        <taxon>Embryophyta</taxon>
        <taxon>Tracheophyta</taxon>
        <taxon>Spermatophyta</taxon>
        <taxon>Magnoliopsida</taxon>
        <taxon>eudicotyledons</taxon>
        <taxon>Gunneridae</taxon>
        <taxon>Pentapetalae</taxon>
        <taxon>asterids</taxon>
        <taxon>lamiids</taxon>
        <taxon>Lamiales</taxon>
        <taxon>Plantaginaceae</taxon>
        <taxon>Cheloneae</taxon>
        <taxon>Penstemon</taxon>
    </lineage>
</organism>
<dbReference type="EMBL" id="JAYDYQ010002686">
    <property type="protein sequence ID" value="KAK4480516.1"/>
    <property type="molecule type" value="Genomic_DNA"/>
</dbReference>
<dbReference type="PROSITE" id="PS50084">
    <property type="entry name" value="KH_TYPE_1"/>
    <property type="match status" value="4"/>
</dbReference>
<sequence>MDRSRSKRYYHDQDYESETLHPRNKPRYGPNYNHRRNSGGGGGRKMIEPSPMVTTSYRILCHDIIAGGVIGKSGSIIKAIRQHTGAWINVHELIPGDEVRIIEISDTRRRDPDGRIPAFSPAQEALFLINDRILETEGNVGFGEDENEYGSRGNKVVAKLVVSQMHVGSLLGKGGKIIEQMRIETKTHIRILPRDHTLPRCVGMSEEIVQVVGDMNAVKNAMAIISSRLRESQHRDRSHLHNPSPDRFFPNDDFHGNNNTTRRSSAEGISFGSRSSTGSRSNNYSSRSSGYAMESGPAPVTENDQSFNGEGLVFRILCPAEKVVNVVGGSDGIVDLLQNEIGVNVDVTDPVAGSDEHTIIISSDEGPDDELFPAQEALLHIQTRIVDLVPEQENIITTRLLLQSDEIGCLGLKDGSFELGKISGADIVVLPRKELPVGVSGADEIVQIVGEIKAAREALMEVTSRIRSHIYRELSEKDLAPSPVKGATKPEASSKTVKQIGSEQSNNQPSRISVPLVTRSTLEVVIPPHAVSTLVTKSRKLNLISELSGASVKLIEDRPEVTEKIIQISGTPEQAERAQSLLQGFILSRLAGTHESWVPQIKGLAGTTIPNDDESPAGDRSFDCGAGGADVEVCAFDNRGMGRSSVPTKKSEYTTRIMAKDAIALMDHLGWKKAHVFGHSMGAMIACKLAAMVPERILSLALLNVTGGGYECIPKLDRQTLSIAIRFLRAKTPEQRAAVDLDTHYSQEYLEEYVGQMTRRSILYQEYVKGISATGMQSNYGFDGQINACWTHKMSRSEIESIRAAGFPVSVIHGRHDVIAQLCHAKRLAEKLYPCARMVELNGGHLVSNERTEEVNKSLLELIKASESMISPYEWTNLSNKTSGNDTNEDWEEV</sequence>
<dbReference type="CDD" id="cd22459">
    <property type="entry name" value="KH-I_PEPPER_rpt1_like"/>
    <property type="match status" value="2"/>
</dbReference>